<dbReference type="Pfam" id="PF02347">
    <property type="entry name" value="GDC-P"/>
    <property type="match status" value="1"/>
</dbReference>
<dbReference type="InterPro" id="IPR020581">
    <property type="entry name" value="GDC_P"/>
</dbReference>
<sequence>MLKSIGVDSIDTLFADIPEEIRFKNSLNIPDALSESELKRHMIQLMCKNKGFNRKCCFLGGGSYNHFIPSVIGALTSRAEFYTAYTPYQPEISQGTLQAVFEYQTLICQLTGMDVSNASMYDGASGLAEAILMAMRTGKKTEILISRALNPHYNQVIRTYLCNTDAVIKEIGWDDTGKTSIDELQKTITKDTCAVVIQNPNFFGVIEDFHQVANLAHANNVIAIYGFTEGFSLGLLKSPGEMEADIVAGEGQSFGIPVSFGGPYLGVFACREKYMRKMPGRLVGLTQDHDGNRGYVLTLSTREQHIRREKATSNICTNEGLCALTASIFLSTLGKNGLRELAIQNVQKTNYALKNISGIPNLKIRFSGSVFNEFVIQSQVPVNELNQLLREDGIIGGIPLECHYPELADGLLFCFTEMHTKGDIDYLVTTLQKHLK</sequence>
<protein>
    <recommendedName>
        <fullName evidence="4">Probable glycine dehydrogenase (decarboxylating) subunit 1</fullName>
        <ecNumber evidence="4">1.4.4.2</ecNumber>
    </recommendedName>
    <alternativeName>
        <fullName evidence="4">Glycine cleavage system P-protein subunit 1</fullName>
    </alternativeName>
    <alternativeName>
        <fullName evidence="4">Glycine decarboxylase subunit 1</fullName>
    </alternativeName>
    <alternativeName>
        <fullName evidence="4">Glycine dehydrogenase (aminomethyl-transferring) subunit 1</fullName>
    </alternativeName>
</protein>
<evidence type="ECO:0000256" key="1">
    <source>
        <dbReference type="ARBA" id="ARBA00003788"/>
    </source>
</evidence>
<comment type="subunit">
    <text evidence="4">The glycine cleavage system is composed of four proteins: P, T, L and H. In this organism, the P 'protein' is a heterodimer of two subunits.</text>
</comment>
<dbReference type="GO" id="GO:0019464">
    <property type="term" value="P:glycine decarboxylation via glycine cleavage system"/>
    <property type="evidence" value="ECO:0007669"/>
    <property type="project" value="UniProtKB-UniRule"/>
</dbReference>
<dbReference type="GO" id="GO:0004375">
    <property type="term" value="F:glycine dehydrogenase (decarboxylating) activity"/>
    <property type="evidence" value="ECO:0007669"/>
    <property type="project" value="UniProtKB-EC"/>
</dbReference>
<evidence type="ECO:0000259" key="5">
    <source>
        <dbReference type="Pfam" id="PF02347"/>
    </source>
</evidence>
<evidence type="ECO:0000256" key="3">
    <source>
        <dbReference type="ARBA" id="ARBA00049026"/>
    </source>
</evidence>
<feature type="domain" description="Glycine cleavage system P-protein N-terminal" evidence="5">
    <location>
        <begin position="1"/>
        <end position="430"/>
    </location>
</feature>
<dbReference type="CDD" id="cd00613">
    <property type="entry name" value="GDC-P"/>
    <property type="match status" value="1"/>
</dbReference>
<dbReference type="InterPro" id="IPR049315">
    <property type="entry name" value="GDC-P_N"/>
</dbReference>
<comment type="function">
    <text evidence="1 4">The glycine cleavage system catalyzes the degradation of glycine. The P protein binds the alpha-amino group of glycine through its pyridoxal phosphate cofactor; CO(2) is released and the remaining methylamine moiety is then transferred to the lipoamide cofactor of the H protein.</text>
</comment>
<evidence type="ECO:0000313" key="7">
    <source>
        <dbReference type="Proteomes" id="UP000179266"/>
    </source>
</evidence>
<gene>
    <name evidence="4" type="primary">gcvPA</name>
    <name evidence="6" type="ORF">A2161_11960</name>
</gene>
<dbReference type="Gene3D" id="3.40.640.10">
    <property type="entry name" value="Type I PLP-dependent aspartate aminotransferase-like (Major domain)"/>
    <property type="match status" value="1"/>
</dbReference>
<comment type="similarity">
    <text evidence="4">Belongs to the GcvP family. N-terminal subunit subfamily.</text>
</comment>
<dbReference type="InterPro" id="IPR015422">
    <property type="entry name" value="PyrdxlP-dep_Trfase_small"/>
</dbReference>
<dbReference type="InterPro" id="IPR023010">
    <property type="entry name" value="GcvPA"/>
</dbReference>
<comment type="catalytic activity">
    <reaction evidence="3 4">
        <text>N(6)-[(R)-lipoyl]-L-lysyl-[glycine-cleavage complex H protein] + glycine + H(+) = N(6)-[(R)-S(8)-aminomethyldihydrolipoyl]-L-lysyl-[glycine-cleavage complex H protein] + CO2</text>
        <dbReference type="Rhea" id="RHEA:24304"/>
        <dbReference type="Rhea" id="RHEA-COMP:10494"/>
        <dbReference type="Rhea" id="RHEA-COMP:10495"/>
        <dbReference type="ChEBI" id="CHEBI:15378"/>
        <dbReference type="ChEBI" id="CHEBI:16526"/>
        <dbReference type="ChEBI" id="CHEBI:57305"/>
        <dbReference type="ChEBI" id="CHEBI:83099"/>
        <dbReference type="ChEBI" id="CHEBI:83143"/>
        <dbReference type="EC" id="1.4.4.2"/>
    </reaction>
</comment>
<evidence type="ECO:0000256" key="2">
    <source>
        <dbReference type="ARBA" id="ARBA00023002"/>
    </source>
</evidence>
<accession>A0A1F7RLG1</accession>
<dbReference type="Proteomes" id="UP000179266">
    <property type="component" value="Unassembled WGS sequence"/>
</dbReference>
<dbReference type="AlphaFoldDB" id="A0A1F7RLG1"/>
<evidence type="ECO:0000313" key="6">
    <source>
        <dbReference type="EMBL" id="OGL42399.1"/>
    </source>
</evidence>
<dbReference type="PANTHER" id="PTHR42806">
    <property type="entry name" value="GLYCINE CLEAVAGE SYSTEM P-PROTEIN"/>
    <property type="match status" value="1"/>
</dbReference>
<dbReference type="InterPro" id="IPR015421">
    <property type="entry name" value="PyrdxlP-dep_Trfase_major"/>
</dbReference>
<dbReference type="SUPFAM" id="SSF53383">
    <property type="entry name" value="PLP-dependent transferases"/>
    <property type="match status" value="1"/>
</dbReference>
<comment type="caution">
    <text evidence="6">The sequence shown here is derived from an EMBL/GenBank/DDBJ whole genome shotgun (WGS) entry which is preliminary data.</text>
</comment>
<dbReference type="EC" id="1.4.4.2" evidence="4"/>
<proteinExistence type="inferred from homology"/>
<dbReference type="HAMAP" id="MF_00712">
    <property type="entry name" value="GcvPA"/>
    <property type="match status" value="1"/>
</dbReference>
<dbReference type="EMBL" id="MGDD01000327">
    <property type="protein sequence ID" value="OGL42399.1"/>
    <property type="molecule type" value="Genomic_DNA"/>
</dbReference>
<dbReference type="Gene3D" id="3.90.1150.10">
    <property type="entry name" value="Aspartate Aminotransferase, domain 1"/>
    <property type="match status" value="1"/>
</dbReference>
<organism evidence="6 7">
    <name type="scientific">Candidatus Schekmanbacteria bacterium RBG_13_48_7</name>
    <dbReference type="NCBI Taxonomy" id="1817878"/>
    <lineage>
        <taxon>Bacteria</taxon>
        <taxon>Candidatus Schekmaniibacteriota</taxon>
    </lineage>
</organism>
<reference evidence="6 7" key="1">
    <citation type="journal article" date="2016" name="Nat. Commun.">
        <title>Thousands of microbial genomes shed light on interconnected biogeochemical processes in an aquifer system.</title>
        <authorList>
            <person name="Anantharaman K."/>
            <person name="Brown C.T."/>
            <person name="Hug L.A."/>
            <person name="Sharon I."/>
            <person name="Castelle C.J."/>
            <person name="Probst A.J."/>
            <person name="Thomas B.C."/>
            <person name="Singh A."/>
            <person name="Wilkins M.J."/>
            <person name="Karaoz U."/>
            <person name="Brodie E.L."/>
            <person name="Williams K.H."/>
            <person name="Hubbard S.S."/>
            <person name="Banfield J.F."/>
        </authorList>
    </citation>
    <scope>NUCLEOTIDE SEQUENCE [LARGE SCALE GENOMIC DNA]</scope>
</reference>
<name>A0A1F7RLG1_9BACT</name>
<keyword evidence="2 4" id="KW-0560">Oxidoreductase</keyword>
<dbReference type="GO" id="GO:0009116">
    <property type="term" value="P:nucleoside metabolic process"/>
    <property type="evidence" value="ECO:0007669"/>
    <property type="project" value="InterPro"/>
</dbReference>
<dbReference type="PIRSF" id="PIRSF006815">
    <property type="entry name" value="GcvPA"/>
    <property type="match status" value="1"/>
</dbReference>
<dbReference type="PANTHER" id="PTHR42806:SF1">
    <property type="entry name" value="GLYCINE DEHYDROGENASE (DECARBOXYLATING)"/>
    <property type="match status" value="1"/>
</dbReference>
<dbReference type="InterPro" id="IPR015424">
    <property type="entry name" value="PyrdxlP-dep_Trfase"/>
</dbReference>
<evidence type="ECO:0000256" key="4">
    <source>
        <dbReference type="HAMAP-Rule" id="MF_00712"/>
    </source>
</evidence>
<dbReference type="NCBIfam" id="NF001696">
    <property type="entry name" value="PRK00451.1"/>
    <property type="match status" value="1"/>
</dbReference>